<feature type="transmembrane region" description="Helical" evidence="8">
    <location>
        <begin position="285"/>
        <end position="306"/>
    </location>
</feature>
<comment type="subcellular location">
    <subcellularLocation>
        <location evidence="1">Cell membrane</location>
        <topology evidence="1">Multi-pass membrane protein</topology>
    </subcellularLocation>
</comment>
<dbReference type="GO" id="GO:0005886">
    <property type="term" value="C:plasma membrane"/>
    <property type="evidence" value="ECO:0007669"/>
    <property type="project" value="UniProtKB-SubCell"/>
</dbReference>
<evidence type="ECO:0000313" key="9">
    <source>
        <dbReference type="EMBL" id="NYE71205.1"/>
    </source>
</evidence>
<proteinExistence type="inferred from homology"/>
<keyword evidence="5 8" id="KW-0812">Transmembrane</keyword>
<keyword evidence="4" id="KW-1003">Cell membrane</keyword>
<gene>
    <name evidence="9" type="ORF">BKA15_002534</name>
</gene>
<keyword evidence="6 8" id="KW-1133">Transmembrane helix</keyword>
<keyword evidence="10" id="KW-1185">Reference proteome</keyword>
<feature type="transmembrane region" description="Helical" evidence="8">
    <location>
        <begin position="312"/>
        <end position="333"/>
    </location>
</feature>
<evidence type="ECO:0000313" key="10">
    <source>
        <dbReference type="Proteomes" id="UP000569914"/>
    </source>
</evidence>
<sequence>MRLGLVLVGLAVGTLAVVAIAAAVGTVNIPVPAVLRFLFTGDAGDPVWTTLLDRVRLPRVGTAATAGAGLAVAGLVMQTLFANPLADPYVLGISSGASLGVALVTLGGGSVGAGFVAITGAGRAGVVVAAAAGALAVLLVILLFGRWISSVITLLIIGVMVSSAVGAITSLLLAFAEPARLQQFISWGLGSFSGVPRGDLVLLMIIVGVAAVILFGLSQSLNAMLLGERYAVTMGVRVRLIRYTAITATAIIAGAVTAYCGPIAFLGIAVPHLARLLIGTSDHRILLPATLLLGVVIAVGCSMITQLPPGDLVLPVNVVSALVGVPVVLVVLVRSRRLAAGAV</sequence>
<accession>A0A7Y9LC05</accession>
<feature type="transmembrane region" description="Helical" evidence="8">
    <location>
        <begin position="93"/>
        <end position="118"/>
    </location>
</feature>
<dbReference type="InterPro" id="IPR000522">
    <property type="entry name" value="ABC_transptr_permease_BtuC"/>
</dbReference>
<evidence type="ECO:0000256" key="1">
    <source>
        <dbReference type="ARBA" id="ARBA00004651"/>
    </source>
</evidence>
<comment type="caution">
    <text evidence="9">The sequence shown here is derived from an EMBL/GenBank/DDBJ whole genome shotgun (WGS) entry which is preliminary data.</text>
</comment>
<evidence type="ECO:0000256" key="8">
    <source>
        <dbReference type="SAM" id="Phobius"/>
    </source>
</evidence>
<dbReference type="Gene3D" id="1.10.3470.10">
    <property type="entry name" value="ABC transporter involved in vitamin B12 uptake, BtuC"/>
    <property type="match status" value="1"/>
</dbReference>
<dbReference type="SUPFAM" id="SSF81345">
    <property type="entry name" value="ABC transporter involved in vitamin B12 uptake, BtuC"/>
    <property type="match status" value="1"/>
</dbReference>
<dbReference type="AlphaFoldDB" id="A0A7Y9LC05"/>
<comment type="similarity">
    <text evidence="2">Belongs to the binding-protein-dependent transport system permease family. FecCD subfamily.</text>
</comment>
<evidence type="ECO:0000256" key="7">
    <source>
        <dbReference type="ARBA" id="ARBA00023136"/>
    </source>
</evidence>
<dbReference type="RefSeq" id="WP_179751203.1">
    <property type="nucleotide sequence ID" value="NZ_JACCBU010000001.1"/>
</dbReference>
<protein>
    <submittedName>
        <fullName evidence="9">Iron complex transport system permease protein</fullName>
    </submittedName>
</protein>
<dbReference type="PANTHER" id="PTHR30472">
    <property type="entry name" value="FERRIC ENTEROBACTIN TRANSPORT SYSTEM PERMEASE PROTEIN"/>
    <property type="match status" value="1"/>
</dbReference>
<feature type="transmembrane region" description="Helical" evidence="8">
    <location>
        <begin position="200"/>
        <end position="220"/>
    </location>
</feature>
<reference evidence="9 10" key="1">
    <citation type="submission" date="2020-07" db="EMBL/GenBank/DDBJ databases">
        <title>Sequencing the genomes of 1000 actinobacteria strains.</title>
        <authorList>
            <person name="Klenk H.-P."/>
        </authorList>
    </citation>
    <scope>NUCLEOTIDE SEQUENCE [LARGE SCALE GENOMIC DNA]</scope>
    <source>
        <strain evidence="9 10">DSM 22083</strain>
    </source>
</reference>
<dbReference type="PANTHER" id="PTHR30472:SF41">
    <property type="entry name" value="TRANSPORT SYSTEM PERMEASE PROTEIN"/>
    <property type="match status" value="1"/>
</dbReference>
<keyword evidence="7 8" id="KW-0472">Membrane</keyword>
<evidence type="ECO:0000256" key="5">
    <source>
        <dbReference type="ARBA" id="ARBA00022692"/>
    </source>
</evidence>
<dbReference type="InterPro" id="IPR037294">
    <property type="entry name" value="ABC_BtuC-like"/>
</dbReference>
<dbReference type="Proteomes" id="UP000569914">
    <property type="component" value="Unassembled WGS sequence"/>
</dbReference>
<evidence type="ECO:0000256" key="6">
    <source>
        <dbReference type="ARBA" id="ARBA00022989"/>
    </source>
</evidence>
<feature type="transmembrane region" description="Helical" evidence="8">
    <location>
        <begin position="125"/>
        <end position="145"/>
    </location>
</feature>
<dbReference type="EMBL" id="JACCBU010000001">
    <property type="protein sequence ID" value="NYE71205.1"/>
    <property type="molecule type" value="Genomic_DNA"/>
</dbReference>
<dbReference type="GO" id="GO:0022857">
    <property type="term" value="F:transmembrane transporter activity"/>
    <property type="evidence" value="ECO:0007669"/>
    <property type="project" value="InterPro"/>
</dbReference>
<evidence type="ECO:0000256" key="2">
    <source>
        <dbReference type="ARBA" id="ARBA00007935"/>
    </source>
</evidence>
<evidence type="ECO:0000256" key="4">
    <source>
        <dbReference type="ARBA" id="ARBA00022475"/>
    </source>
</evidence>
<feature type="transmembrane region" description="Helical" evidence="8">
    <location>
        <begin position="63"/>
        <end position="81"/>
    </location>
</feature>
<feature type="transmembrane region" description="Helical" evidence="8">
    <location>
        <begin position="151"/>
        <end position="176"/>
    </location>
</feature>
<dbReference type="Pfam" id="PF01032">
    <property type="entry name" value="FecCD"/>
    <property type="match status" value="1"/>
</dbReference>
<evidence type="ECO:0000256" key="3">
    <source>
        <dbReference type="ARBA" id="ARBA00022448"/>
    </source>
</evidence>
<keyword evidence="3" id="KW-0813">Transport</keyword>
<name>A0A7Y9LC05_9ACTN</name>
<dbReference type="GO" id="GO:0033214">
    <property type="term" value="P:siderophore-iron import into cell"/>
    <property type="evidence" value="ECO:0007669"/>
    <property type="project" value="TreeGrafter"/>
</dbReference>
<organism evidence="9 10">
    <name type="scientific">Microlunatus parietis</name>
    <dbReference type="NCBI Taxonomy" id="682979"/>
    <lineage>
        <taxon>Bacteria</taxon>
        <taxon>Bacillati</taxon>
        <taxon>Actinomycetota</taxon>
        <taxon>Actinomycetes</taxon>
        <taxon>Propionibacteriales</taxon>
        <taxon>Propionibacteriaceae</taxon>
        <taxon>Microlunatus</taxon>
    </lineage>
</organism>
<feature type="transmembrane region" description="Helical" evidence="8">
    <location>
        <begin position="240"/>
        <end position="273"/>
    </location>
</feature>